<evidence type="ECO:0000259" key="5">
    <source>
        <dbReference type="PROSITE" id="PS50122"/>
    </source>
</evidence>
<dbReference type="PIRSF" id="PIRSF036461">
    <property type="entry name" value="Chmtx_methlestr"/>
    <property type="match status" value="1"/>
</dbReference>
<keyword evidence="6" id="KW-0614">Plasmid</keyword>
<accession>A0ABN6VJZ7</accession>
<keyword evidence="7" id="KW-1185">Reference proteome</keyword>
<evidence type="ECO:0000313" key="6">
    <source>
        <dbReference type="EMBL" id="BDV36051.1"/>
    </source>
</evidence>
<evidence type="ECO:0000256" key="2">
    <source>
        <dbReference type="ARBA" id="ARBA00039140"/>
    </source>
</evidence>
<evidence type="ECO:0000256" key="3">
    <source>
        <dbReference type="ARBA" id="ARBA00048267"/>
    </source>
</evidence>
<comment type="catalytic activity">
    <reaction evidence="3">
        <text>[protein]-L-glutamate 5-O-methyl ester + H2O = L-glutamyl-[protein] + methanol + H(+)</text>
        <dbReference type="Rhea" id="RHEA:23236"/>
        <dbReference type="Rhea" id="RHEA-COMP:10208"/>
        <dbReference type="Rhea" id="RHEA-COMP:10311"/>
        <dbReference type="ChEBI" id="CHEBI:15377"/>
        <dbReference type="ChEBI" id="CHEBI:15378"/>
        <dbReference type="ChEBI" id="CHEBI:17790"/>
        <dbReference type="ChEBI" id="CHEBI:29973"/>
        <dbReference type="ChEBI" id="CHEBI:82795"/>
        <dbReference type="EC" id="3.1.1.61"/>
    </reaction>
</comment>
<dbReference type="PANTHER" id="PTHR42872:SF6">
    <property type="entry name" value="PROTEIN-GLUTAMATE METHYLESTERASE_PROTEIN-GLUTAMINE GLUTAMINASE"/>
    <property type="match status" value="1"/>
</dbReference>
<dbReference type="CDD" id="cd16433">
    <property type="entry name" value="CheB"/>
    <property type="match status" value="1"/>
</dbReference>
<dbReference type="InterPro" id="IPR000673">
    <property type="entry name" value="Sig_transdc_resp-reg_Me-estase"/>
</dbReference>
<dbReference type="InterPro" id="IPR011247">
    <property type="entry name" value="Chemotax_prot-Glu_Me-esterase"/>
</dbReference>
<name>A0ABN6VJZ7_9HYPH</name>
<sequence>MERSDIIAIGASAGGIEALRTLVATLPSGLPASLLIAQHLSPTSPGMLPEILDRAGPLAAVSAQDEETLEPAKIYVAPPDRHLLVGEDGRLRLSRGPKENLARPAIDPLFRSAALVFGPRLIGVVLTGYLDDGTAGLQAIKLCGGAAIVQDPKEALAPGMPSSALKNVHVDYCLPLVEIGPQLVRMIAEPARPQVDKPRDLAAELAIFAGGAGSIETLKQIGEPTALTCPECHGALTLLQGERPARFRCHTGHAFTEQALLAGLAENTETAFWSAMRCLQEEAILKRHMAAHSIIGGADAEALLKDADEAMAAADRVRIIQENYAKRRPRRDG</sequence>
<feature type="active site" evidence="4">
    <location>
        <position position="39"/>
    </location>
</feature>
<feature type="active site" evidence="4">
    <location>
        <position position="132"/>
    </location>
</feature>
<geneLocation type="plasmid" evidence="6 7">
    <name>pSS37A-Re-1</name>
</geneLocation>
<gene>
    <name evidence="6" type="ORF">SS37A_35810</name>
</gene>
<dbReference type="EMBL" id="AP027143">
    <property type="protein sequence ID" value="BDV36051.1"/>
    <property type="molecule type" value="Genomic_DNA"/>
</dbReference>
<dbReference type="PANTHER" id="PTHR42872">
    <property type="entry name" value="PROTEIN-GLUTAMATE METHYLESTERASE/PROTEIN-GLUTAMINE GLUTAMINASE"/>
    <property type="match status" value="1"/>
</dbReference>
<dbReference type="Pfam" id="PF01339">
    <property type="entry name" value="CheB_methylest"/>
    <property type="match status" value="1"/>
</dbReference>
<dbReference type="Proteomes" id="UP001317629">
    <property type="component" value="Plasmid pSS37A-Re-1"/>
</dbReference>
<proteinExistence type="predicted"/>
<feature type="domain" description="CheB-type methylesterase" evidence="5">
    <location>
        <begin position="1"/>
        <end position="190"/>
    </location>
</feature>
<keyword evidence="1 4" id="KW-0378">Hydrolase</keyword>
<evidence type="ECO:0000256" key="1">
    <source>
        <dbReference type="ARBA" id="ARBA00022801"/>
    </source>
</evidence>
<dbReference type="Gene3D" id="3.40.50.180">
    <property type="entry name" value="Methylesterase CheB, C-terminal domain"/>
    <property type="match status" value="1"/>
</dbReference>
<reference evidence="6 7" key="1">
    <citation type="journal article" date="2023" name="Int. J. Syst. Evol. Microbiol.">
        <title>Methylocystis iwaonis sp. nov., a type II methane-oxidizing bacterium from surface soil of a rice paddy field in Japan, and emended description of the genus Methylocystis (ex Whittenbury et al. 1970) Bowman et al. 1993.</title>
        <authorList>
            <person name="Kaise H."/>
            <person name="Sawadogo J.B."/>
            <person name="Alam M.S."/>
            <person name="Ueno C."/>
            <person name="Dianou D."/>
            <person name="Shinjo R."/>
            <person name="Asakawa S."/>
        </authorList>
    </citation>
    <scope>NUCLEOTIDE SEQUENCE [LARGE SCALE GENOMIC DNA]</scope>
    <source>
        <strain evidence="6 7">SS37A-Re</strain>
    </source>
</reference>
<evidence type="ECO:0000313" key="7">
    <source>
        <dbReference type="Proteomes" id="UP001317629"/>
    </source>
</evidence>
<organism evidence="6 7">
    <name type="scientific">Methylocystis iwaonis</name>
    <dbReference type="NCBI Taxonomy" id="2885079"/>
    <lineage>
        <taxon>Bacteria</taxon>
        <taxon>Pseudomonadati</taxon>
        <taxon>Pseudomonadota</taxon>
        <taxon>Alphaproteobacteria</taxon>
        <taxon>Hyphomicrobiales</taxon>
        <taxon>Methylocystaceae</taxon>
        <taxon>Methylocystis</taxon>
    </lineage>
</organism>
<protein>
    <recommendedName>
        <fullName evidence="2">protein-glutamate methylesterase</fullName>
        <ecNumber evidence="2">3.1.1.61</ecNumber>
    </recommendedName>
</protein>
<dbReference type="PROSITE" id="PS50122">
    <property type="entry name" value="CHEB"/>
    <property type="match status" value="1"/>
</dbReference>
<dbReference type="EC" id="3.1.1.61" evidence="2"/>
<feature type="active site" evidence="4">
    <location>
        <position position="12"/>
    </location>
</feature>
<dbReference type="InterPro" id="IPR035909">
    <property type="entry name" value="CheB_C"/>
</dbReference>
<dbReference type="SUPFAM" id="SSF52738">
    <property type="entry name" value="Methylesterase CheB, C-terminal domain"/>
    <property type="match status" value="1"/>
</dbReference>
<keyword evidence="4" id="KW-0145">Chemotaxis</keyword>
<evidence type="ECO:0000256" key="4">
    <source>
        <dbReference type="PROSITE-ProRule" id="PRU00050"/>
    </source>
</evidence>